<dbReference type="Gene3D" id="2.40.50.140">
    <property type="entry name" value="Nucleic acid-binding proteins"/>
    <property type="match status" value="1"/>
</dbReference>
<protein>
    <recommendedName>
        <fullName evidence="13">DNA replication licensing factor MCM7</fullName>
        <ecNumber evidence="13">3.6.4.12</ecNumber>
    </recommendedName>
</protein>
<dbReference type="Gene3D" id="2.20.28.10">
    <property type="match status" value="1"/>
</dbReference>
<gene>
    <name evidence="13" type="primary">MCM7</name>
    <name evidence="15" type="ORF">DNTS_034760</name>
</gene>
<dbReference type="GO" id="GO:0017116">
    <property type="term" value="F:single-stranded DNA helicase activity"/>
    <property type="evidence" value="ECO:0007669"/>
    <property type="project" value="TreeGrafter"/>
</dbReference>
<dbReference type="InterPro" id="IPR008050">
    <property type="entry name" value="MCM7"/>
</dbReference>
<dbReference type="PANTHER" id="PTHR11630">
    <property type="entry name" value="DNA REPLICATION LICENSING FACTOR MCM FAMILY MEMBER"/>
    <property type="match status" value="1"/>
</dbReference>
<dbReference type="GO" id="GO:0006271">
    <property type="term" value="P:DNA strand elongation involved in DNA replication"/>
    <property type="evidence" value="ECO:0007669"/>
    <property type="project" value="TreeGrafter"/>
</dbReference>
<dbReference type="Pfam" id="PF17855">
    <property type="entry name" value="MCM_lid"/>
    <property type="match status" value="1"/>
</dbReference>
<dbReference type="EC" id="3.6.4.12" evidence="13"/>
<dbReference type="PROSITE" id="PS50051">
    <property type="entry name" value="MCM_2"/>
    <property type="match status" value="1"/>
</dbReference>
<keyword evidence="16" id="KW-1185">Reference proteome</keyword>
<dbReference type="InterPro" id="IPR027417">
    <property type="entry name" value="P-loop_NTPase"/>
</dbReference>
<dbReference type="PROSITE" id="PS00847">
    <property type="entry name" value="MCM_1"/>
    <property type="match status" value="1"/>
</dbReference>
<dbReference type="InterPro" id="IPR018525">
    <property type="entry name" value="MCM_CS"/>
</dbReference>
<name>A0A553MLJ3_9TELE</name>
<dbReference type="GO" id="GO:0042555">
    <property type="term" value="C:MCM complex"/>
    <property type="evidence" value="ECO:0007669"/>
    <property type="project" value="InterPro"/>
</dbReference>
<dbReference type="GO" id="GO:0000727">
    <property type="term" value="P:double-strand break repair via break-induced replication"/>
    <property type="evidence" value="ECO:0007669"/>
    <property type="project" value="TreeGrafter"/>
</dbReference>
<evidence type="ECO:0000259" key="14">
    <source>
        <dbReference type="PROSITE" id="PS50051"/>
    </source>
</evidence>
<dbReference type="SUPFAM" id="SSF52540">
    <property type="entry name" value="P-loop containing nucleoside triphosphate hydrolases"/>
    <property type="match status" value="1"/>
</dbReference>
<dbReference type="Pfam" id="PF14551">
    <property type="entry name" value="MCM_N"/>
    <property type="match status" value="1"/>
</dbReference>
<dbReference type="GO" id="GO:0016887">
    <property type="term" value="F:ATP hydrolysis activity"/>
    <property type="evidence" value="ECO:0007669"/>
    <property type="project" value="RHEA"/>
</dbReference>
<dbReference type="Pfam" id="PF17207">
    <property type="entry name" value="MCM_OB"/>
    <property type="match status" value="1"/>
</dbReference>
<dbReference type="InterPro" id="IPR031327">
    <property type="entry name" value="MCM"/>
</dbReference>
<dbReference type="SUPFAM" id="SSF50249">
    <property type="entry name" value="Nucleic acid-binding proteins"/>
    <property type="match status" value="1"/>
</dbReference>
<dbReference type="PANTHER" id="PTHR11630:SF26">
    <property type="entry name" value="DNA REPLICATION LICENSING FACTOR MCM7"/>
    <property type="match status" value="1"/>
</dbReference>
<dbReference type="PRINTS" id="PR01663">
    <property type="entry name" value="MCMPROTEIN7"/>
</dbReference>
<keyword evidence="10 13" id="KW-0131">Cell cycle</keyword>
<dbReference type="EMBL" id="SRMA01027387">
    <property type="protein sequence ID" value="TRY54044.1"/>
    <property type="molecule type" value="Genomic_DNA"/>
</dbReference>
<keyword evidence="4 12" id="KW-0547">Nucleotide-binding</keyword>
<evidence type="ECO:0000313" key="16">
    <source>
        <dbReference type="Proteomes" id="UP000316079"/>
    </source>
</evidence>
<keyword evidence="9 13" id="KW-0539">Nucleus</keyword>
<evidence type="ECO:0000256" key="3">
    <source>
        <dbReference type="ARBA" id="ARBA00022705"/>
    </source>
</evidence>
<dbReference type="InterPro" id="IPR012340">
    <property type="entry name" value="NA-bd_OB-fold"/>
</dbReference>
<evidence type="ECO:0000256" key="7">
    <source>
        <dbReference type="ARBA" id="ARBA00022840"/>
    </source>
</evidence>
<dbReference type="Gene3D" id="3.30.1640.10">
    <property type="entry name" value="mini-chromosome maintenance (MCM) complex, chain A, domain 1"/>
    <property type="match status" value="1"/>
</dbReference>
<comment type="function">
    <text evidence="13">Acts as component of the MCM2-7 complex (MCM complex) which is the replicative helicase essential for 'once per cell cycle' DNA replication initiation and elongation in eukaryotic cells. The active ATPase sites in the MCM2-7 ring are formed through the interaction surfaces of two neighboring subunits such that a critical structure of a conserved arginine finger motif is provided in trans relative to the ATP-binding site of the Walker A box of the adjacent subunit. The six ATPase active sites, however, are likely to contribute differentially to the complex helicase activity.</text>
</comment>
<evidence type="ECO:0000256" key="13">
    <source>
        <dbReference type="RuleBase" id="RU365012"/>
    </source>
</evidence>
<evidence type="ECO:0000313" key="15">
    <source>
        <dbReference type="EMBL" id="TRY54044.1"/>
    </source>
</evidence>
<organism evidence="15 16">
    <name type="scientific">Danionella cerebrum</name>
    <dbReference type="NCBI Taxonomy" id="2873325"/>
    <lineage>
        <taxon>Eukaryota</taxon>
        <taxon>Metazoa</taxon>
        <taxon>Chordata</taxon>
        <taxon>Craniata</taxon>
        <taxon>Vertebrata</taxon>
        <taxon>Euteleostomi</taxon>
        <taxon>Actinopterygii</taxon>
        <taxon>Neopterygii</taxon>
        <taxon>Teleostei</taxon>
        <taxon>Ostariophysi</taxon>
        <taxon>Cypriniformes</taxon>
        <taxon>Danionidae</taxon>
        <taxon>Danioninae</taxon>
        <taxon>Danionella</taxon>
    </lineage>
</organism>
<keyword evidence="7 12" id="KW-0067">ATP-binding</keyword>
<reference evidence="15 16" key="1">
    <citation type="journal article" date="2019" name="Sci. Data">
        <title>Hybrid genome assembly and annotation of Danionella translucida.</title>
        <authorList>
            <person name="Kadobianskyi M."/>
            <person name="Schulze L."/>
            <person name="Schuelke M."/>
            <person name="Judkewitz B."/>
        </authorList>
    </citation>
    <scope>NUCLEOTIDE SEQUENCE [LARGE SCALE GENOMIC DNA]</scope>
    <source>
        <strain evidence="15 16">Bolton</strain>
    </source>
</reference>
<dbReference type="FunFam" id="3.30.1640.10:FF:000007">
    <property type="entry name" value="DNA replication licensing factor MCM7"/>
    <property type="match status" value="1"/>
</dbReference>
<dbReference type="Pfam" id="PF24901">
    <property type="entry name" value="WHD_MCM7"/>
    <property type="match status" value="1"/>
</dbReference>
<evidence type="ECO:0000256" key="10">
    <source>
        <dbReference type="ARBA" id="ARBA00023306"/>
    </source>
</evidence>
<evidence type="ECO:0000256" key="5">
    <source>
        <dbReference type="ARBA" id="ARBA00022801"/>
    </source>
</evidence>
<dbReference type="InterPro" id="IPR033762">
    <property type="entry name" value="MCM_OB"/>
</dbReference>
<dbReference type="PRINTS" id="PR01657">
    <property type="entry name" value="MCMFAMILY"/>
</dbReference>
<comment type="similarity">
    <text evidence="2 12">Belongs to the MCM family.</text>
</comment>
<evidence type="ECO:0000256" key="6">
    <source>
        <dbReference type="ARBA" id="ARBA00022806"/>
    </source>
</evidence>
<dbReference type="Gene3D" id="3.40.50.300">
    <property type="entry name" value="P-loop containing nucleotide triphosphate hydrolases"/>
    <property type="match status" value="2"/>
</dbReference>
<dbReference type="InterPro" id="IPR041562">
    <property type="entry name" value="MCM_lid"/>
</dbReference>
<evidence type="ECO:0000256" key="1">
    <source>
        <dbReference type="ARBA" id="ARBA00004123"/>
    </source>
</evidence>
<dbReference type="SMART" id="SM00350">
    <property type="entry name" value="MCM"/>
    <property type="match status" value="1"/>
</dbReference>
<evidence type="ECO:0000256" key="12">
    <source>
        <dbReference type="RuleBase" id="RU004070"/>
    </source>
</evidence>
<dbReference type="GO" id="GO:0005634">
    <property type="term" value="C:nucleus"/>
    <property type="evidence" value="ECO:0007669"/>
    <property type="project" value="UniProtKB-SubCell"/>
</dbReference>
<dbReference type="OrthoDB" id="3207464at2759"/>
<evidence type="ECO:0000256" key="8">
    <source>
        <dbReference type="ARBA" id="ARBA00023125"/>
    </source>
</evidence>
<evidence type="ECO:0000256" key="11">
    <source>
        <dbReference type="ARBA" id="ARBA00048432"/>
    </source>
</evidence>
<proteinExistence type="inferred from homology"/>
<dbReference type="AlphaFoldDB" id="A0A553MLJ3"/>
<sequence>MAPKDYLAEKGYGISEFPLLRTSNREFRALALKYPDGVSGQRVTRYRPILIQNSISMMMMVLLMKQFTWCRWLLTEKNNFPGITEPLCVTEKCKRFLQEFYSEDESGKKIFKYGTQLVSLAHREQVSLLVDLDDLAEEDPELVESVCENTRRYTALFSDAVHELLPEYREREVRSHTEARLGAVFRGSVRWTVRAGHCSLEKQEVIAKDALDVYIEHRLMMEVRGRDPNEHRDLRNQYPAELMRRFEVYFRPPSTLKPVCVREVRASCIGSLVSIRGIVTRATDVKPMMSVCTYTCDQCGAETYQPIASPSFTPLLMCPGQECVTNRSGGRLYLQTRGSKFIKFQELRIQEHSDQVPVGNIPRSMTIFARGENTRLAQPGDHVCVSGVFLPLLRTGFRQATQGLLSETYLECHCITLMNKTEDDELGTEDLSEEELRQITGESVVPGWAPVHWGSCLTQVCSSLSPGNINICLMGDPGVAKSQLLSYIDRLAPRSELNFLPLFCRASEVLAKLPPPVLGQYTTGRGSSGVGLTAAVLRDPVSGEMTLEGGALVLADQGICCIDEFDKMAEADRTAIHEVMEQQTISIAKPVVAGEGTGGARDVSSARSSSSLTRLANPSRSLGGDLLQGLHLAPRTPPNRLMLTLRLRVFRGALESLWRSILFQAGIITSLNARCSILAAANPAFGRYNPRRSLQQNIQLPAALLSRFDLLWLLQDRPDSSGDLKLAQHITYSSLLISGICSRYLRQCARRNPVIPEALSDYITAAYVEMRKEARSNTATSTFTSARTLLSILRLSTALVVFDRLLQGQRFTTHTSASNTSHSATLPCAPPGAVLAAYGKALPASQCSPVDGSCPQLKNGYTGGSCHPPPAARRFGSRHCSVRCFHWPSTDPRSFLRRWVYDAVLYVSLQARLRMVDVVEKEDVNEAMRLMEMSKDSLQPEQNQSSRSQRPSDLIFSLLRELASESSVQKSGSMRSVRVNDAEQRCVSRGFTPAQFQEALEEYEELNVWQVNQARTRITFV</sequence>
<dbReference type="GO" id="GO:0006270">
    <property type="term" value="P:DNA replication initiation"/>
    <property type="evidence" value="ECO:0007669"/>
    <property type="project" value="InterPro"/>
</dbReference>
<accession>A0A553MLJ3</accession>
<feature type="domain" description="MCM C-terminal AAA(+) ATPase" evidence="14">
    <location>
        <begin position="467"/>
        <end position="730"/>
    </location>
</feature>
<evidence type="ECO:0000256" key="9">
    <source>
        <dbReference type="ARBA" id="ARBA00023242"/>
    </source>
</evidence>
<keyword evidence="5 13" id="KW-0378">Hydrolase</keyword>
<comment type="caution">
    <text evidence="15">The sequence shown here is derived from an EMBL/GenBank/DDBJ whole genome shotgun (WGS) entry which is preliminary data.</text>
</comment>
<evidence type="ECO:0000256" key="2">
    <source>
        <dbReference type="ARBA" id="ARBA00008010"/>
    </source>
</evidence>
<comment type="subcellular location">
    <subcellularLocation>
        <location evidence="1 13">Nucleus</location>
    </subcellularLocation>
</comment>
<dbReference type="Pfam" id="PF00493">
    <property type="entry name" value="MCM"/>
    <property type="match status" value="3"/>
</dbReference>
<keyword evidence="8 12" id="KW-0238">DNA-binding</keyword>
<dbReference type="InterPro" id="IPR027925">
    <property type="entry name" value="MCM_N"/>
</dbReference>
<evidence type="ECO:0000256" key="4">
    <source>
        <dbReference type="ARBA" id="ARBA00022741"/>
    </source>
</evidence>
<keyword evidence="3 13" id="KW-0235">DNA replication</keyword>
<dbReference type="Proteomes" id="UP000316079">
    <property type="component" value="Unassembled WGS sequence"/>
</dbReference>
<dbReference type="GO" id="GO:0005524">
    <property type="term" value="F:ATP binding"/>
    <property type="evidence" value="ECO:0007669"/>
    <property type="project" value="UniProtKB-KW"/>
</dbReference>
<dbReference type="InterPro" id="IPR001208">
    <property type="entry name" value="MCM_dom"/>
</dbReference>
<keyword evidence="6 13" id="KW-0347">Helicase</keyword>
<dbReference type="GO" id="GO:0003697">
    <property type="term" value="F:single-stranded DNA binding"/>
    <property type="evidence" value="ECO:0007669"/>
    <property type="project" value="TreeGrafter"/>
</dbReference>
<comment type="catalytic activity">
    <reaction evidence="11">
        <text>ATP + H2O = ADP + phosphate + H(+)</text>
        <dbReference type="Rhea" id="RHEA:13065"/>
        <dbReference type="ChEBI" id="CHEBI:15377"/>
        <dbReference type="ChEBI" id="CHEBI:15378"/>
        <dbReference type="ChEBI" id="CHEBI:30616"/>
        <dbReference type="ChEBI" id="CHEBI:43474"/>
        <dbReference type="ChEBI" id="CHEBI:456216"/>
        <dbReference type="EC" id="3.6.4.12"/>
    </reaction>
    <physiologicalReaction direction="left-to-right" evidence="11">
        <dbReference type="Rhea" id="RHEA:13066"/>
    </physiologicalReaction>
</comment>
<dbReference type="FunFam" id="2.20.28.10:FF:000004">
    <property type="entry name" value="DNA replication licensing factor MCM7"/>
    <property type="match status" value="1"/>
</dbReference>